<evidence type="ECO:0000313" key="2">
    <source>
        <dbReference type="EMBL" id="KOM34475.1"/>
    </source>
</evidence>
<accession>A0A0L9TVA9</accession>
<sequence>MIELLGFESKPVGVLNFYTSDERPQLVEVTRGEDERPNRAEAERAGQRGARTSVPSERSEDERSKDERQVVILCIGIPRVAVIRSFYSVKYHCQ</sequence>
<evidence type="ECO:0000256" key="1">
    <source>
        <dbReference type="SAM" id="MobiDB-lite"/>
    </source>
</evidence>
<feature type="compositionally biased region" description="Basic and acidic residues" evidence="1">
    <location>
        <begin position="57"/>
        <end position="66"/>
    </location>
</feature>
<dbReference type="Proteomes" id="UP000053144">
    <property type="component" value="Chromosome 2"/>
</dbReference>
<dbReference type="Gramene" id="KOM34475">
    <property type="protein sequence ID" value="KOM34475"/>
    <property type="gene ID" value="LR48_Vigan02g062500"/>
</dbReference>
<organism evidence="2 3">
    <name type="scientific">Phaseolus angularis</name>
    <name type="common">Azuki bean</name>
    <name type="synonym">Vigna angularis</name>
    <dbReference type="NCBI Taxonomy" id="3914"/>
    <lineage>
        <taxon>Eukaryota</taxon>
        <taxon>Viridiplantae</taxon>
        <taxon>Streptophyta</taxon>
        <taxon>Embryophyta</taxon>
        <taxon>Tracheophyta</taxon>
        <taxon>Spermatophyta</taxon>
        <taxon>Magnoliopsida</taxon>
        <taxon>eudicotyledons</taxon>
        <taxon>Gunneridae</taxon>
        <taxon>Pentapetalae</taxon>
        <taxon>rosids</taxon>
        <taxon>fabids</taxon>
        <taxon>Fabales</taxon>
        <taxon>Fabaceae</taxon>
        <taxon>Papilionoideae</taxon>
        <taxon>50 kb inversion clade</taxon>
        <taxon>NPAAA clade</taxon>
        <taxon>indigoferoid/millettioid clade</taxon>
        <taxon>Phaseoleae</taxon>
        <taxon>Vigna</taxon>
    </lineage>
</organism>
<dbReference type="EMBL" id="CM003372">
    <property type="protein sequence ID" value="KOM34475.1"/>
    <property type="molecule type" value="Genomic_DNA"/>
</dbReference>
<gene>
    <name evidence="2" type="ORF">LR48_Vigan02g062500</name>
</gene>
<name>A0A0L9TVA9_PHAAN</name>
<proteinExistence type="predicted"/>
<reference evidence="3" key="1">
    <citation type="journal article" date="2015" name="Proc. Natl. Acad. Sci. U.S.A.">
        <title>Genome sequencing of adzuki bean (Vigna angularis) provides insight into high starch and low fat accumulation and domestication.</title>
        <authorList>
            <person name="Yang K."/>
            <person name="Tian Z."/>
            <person name="Chen C."/>
            <person name="Luo L."/>
            <person name="Zhao B."/>
            <person name="Wang Z."/>
            <person name="Yu L."/>
            <person name="Li Y."/>
            <person name="Sun Y."/>
            <person name="Li W."/>
            <person name="Chen Y."/>
            <person name="Li Y."/>
            <person name="Zhang Y."/>
            <person name="Ai D."/>
            <person name="Zhao J."/>
            <person name="Shang C."/>
            <person name="Ma Y."/>
            <person name="Wu B."/>
            <person name="Wang M."/>
            <person name="Gao L."/>
            <person name="Sun D."/>
            <person name="Zhang P."/>
            <person name="Guo F."/>
            <person name="Wang W."/>
            <person name="Li Y."/>
            <person name="Wang J."/>
            <person name="Varshney R.K."/>
            <person name="Wang J."/>
            <person name="Ling H.Q."/>
            <person name="Wan P."/>
        </authorList>
    </citation>
    <scope>NUCLEOTIDE SEQUENCE</scope>
    <source>
        <strain evidence="3">cv. Jingnong 6</strain>
    </source>
</reference>
<dbReference type="AlphaFoldDB" id="A0A0L9TVA9"/>
<feature type="compositionally biased region" description="Basic and acidic residues" evidence="1">
    <location>
        <begin position="27"/>
        <end position="46"/>
    </location>
</feature>
<feature type="region of interest" description="Disordered" evidence="1">
    <location>
        <begin position="27"/>
        <end position="66"/>
    </location>
</feature>
<evidence type="ECO:0000313" key="3">
    <source>
        <dbReference type="Proteomes" id="UP000053144"/>
    </source>
</evidence>
<protein>
    <submittedName>
        <fullName evidence="2">Uncharacterized protein</fullName>
    </submittedName>
</protein>